<feature type="region of interest" description="Disordered" evidence="1">
    <location>
        <begin position="345"/>
        <end position="364"/>
    </location>
</feature>
<accession>A0AAD5RKE6</accession>
<feature type="region of interest" description="Disordered" evidence="1">
    <location>
        <begin position="459"/>
        <end position="516"/>
    </location>
</feature>
<comment type="caution">
    <text evidence="2">The sequence shown here is derived from an EMBL/GenBank/DDBJ whole genome shotgun (WGS) entry which is preliminary data.</text>
</comment>
<dbReference type="Proteomes" id="UP001201980">
    <property type="component" value="Unassembled WGS sequence"/>
</dbReference>
<proteinExistence type="predicted"/>
<feature type="region of interest" description="Disordered" evidence="1">
    <location>
        <begin position="549"/>
        <end position="577"/>
    </location>
</feature>
<dbReference type="EMBL" id="JAKWBI020000308">
    <property type="protein sequence ID" value="KAJ2896880.1"/>
    <property type="molecule type" value="Genomic_DNA"/>
</dbReference>
<keyword evidence="3" id="KW-1185">Reference proteome</keyword>
<evidence type="ECO:0000313" key="3">
    <source>
        <dbReference type="Proteomes" id="UP001201980"/>
    </source>
</evidence>
<evidence type="ECO:0000256" key="1">
    <source>
        <dbReference type="SAM" id="MobiDB-lite"/>
    </source>
</evidence>
<protein>
    <submittedName>
        <fullName evidence="2">Uncharacterized protein</fullName>
    </submittedName>
</protein>
<feature type="compositionally biased region" description="Low complexity" evidence="1">
    <location>
        <begin position="106"/>
        <end position="116"/>
    </location>
</feature>
<feature type="compositionally biased region" description="Low complexity" evidence="1">
    <location>
        <begin position="215"/>
        <end position="227"/>
    </location>
</feature>
<feature type="compositionally biased region" description="Polar residues" evidence="1">
    <location>
        <begin position="562"/>
        <end position="572"/>
    </location>
</feature>
<sequence>MASSSSNAGGAPQVEAKSLSSVNFLAANPPQYPNNPTQKGHESLTLYISRVPGTRDVILSTFRPLRKNVTGEDVANSLYYVHLDHKDDTLLVPPKPIRDDGEPRSSSESARSAAAPIKRKPLPATARLTMSSHSSEASVTEPTATAAAAGGSQNLAPASASAPGQDGESKPRALPAGPPSPPPPASLPKDDSATAQRGVRFLDVPTEIGRQSNVSSPSSPAASSALSVRTHPQGPRPLATSHVEGAGAGAGAANPPPPYSPSFEAFLPPSKIRPASPPEPAEPEGHHRNHHHGQPETPAFPPPSPLTTILTSGALPQPFSLTLIRRDPTTGSQWNIGKVASLQIPQPPAAPYSVDGEQRAQHDHQKQQHQALGQPININISNSGYAKFRGMPSRKSVEEGHRLSASSLSLPGGGNGSARDLMQAAANTRSGSGDNGDDGFQRQVAMSYVLGIRAGLKSKLQSHKQGHKRGHSSSDVGHAPHQRQDSMNSVSSSSSAESNTHTPPPEILHHPSPGYRPMGYTFQSPWHSRCEFRTGNAGRSLKLRHVLPEPISLSGTPPPGSSDGNALPNQGRQVFGPGAAPISELRFNLPSADLFAKGSKRGKIAKDAQDKFNKYIRKQVQGQGYGHSSGSDDELDGGENWGGADDEMRGVGGEDAGGGNRGKRVKMGKLIVHDEGIKMLDLVVAANVGVWWSAWERMS</sequence>
<organism evidence="2 3">
    <name type="scientific">Zalerion maritima</name>
    <dbReference type="NCBI Taxonomy" id="339359"/>
    <lineage>
        <taxon>Eukaryota</taxon>
        <taxon>Fungi</taxon>
        <taxon>Dikarya</taxon>
        <taxon>Ascomycota</taxon>
        <taxon>Pezizomycotina</taxon>
        <taxon>Sordariomycetes</taxon>
        <taxon>Lulworthiomycetidae</taxon>
        <taxon>Lulworthiales</taxon>
        <taxon>Lulworthiaceae</taxon>
        <taxon>Zalerion</taxon>
    </lineage>
</organism>
<reference evidence="2" key="1">
    <citation type="submission" date="2022-07" db="EMBL/GenBank/DDBJ databases">
        <title>Draft genome sequence of Zalerion maritima ATCC 34329, a (micro)plastics degrading marine fungus.</title>
        <authorList>
            <person name="Paco A."/>
            <person name="Goncalves M.F.M."/>
            <person name="Rocha-Santos T.A.P."/>
            <person name="Alves A."/>
        </authorList>
    </citation>
    <scope>NUCLEOTIDE SEQUENCE</scope>
    <source>
        <strain evidence="2">ATCC 34329</strain>
    </source>
</reference>
<name>A0AAD5RKE6_9PEZI</name>
<dbReference type="AlphaFoldDB" id="A0AAD5RKE6"/>
<gene>
    <name evidence="2" type="ORF">MKZ38_005133</name>
</gene>
<evidence type="ECO:0000313" key="2">
    <source>
        <dbReference type="EMBL" id="KAJ2896880.1"/>
    </source>
</evidence>
<feature type="compositionally biased region" description="Gly residues" evidence="1">
    <location>
        <begin position="650"/>
        <end position="660"/>
    </location>
</feature>
<feature type="region of interest" description="Disordered" evidence="1">
    <location>
        <begin position="621"/>
        <end position="663"/>
    </location>
</feature>
<feature type="region of interest" description="Disordered" evidence="1">
    <location>
        <begin position="390"/>
        <end position="419"/>
    </location>
</feature>
<feature type="compositionally biased region" description="Pro residues" evidence="1">
    <location>
        <begin position="176"/>
        <end position="186"/>
    </location>
</feature>
<feature type="compositionally biased region" description="Basic residues" evidence="1">
    <location>
        <begin position="460"/>
        <end position="471"/>
    </location>
</feature>
<feature type="region of interest" description="Disordered" evidence="1">
    <location>
        <begin position="89"/>
        <end position="312"/>
    </location>
</feature>
<feature type="compositionally biased region" description="Low complexity" evidence="1">
    <location>
        <begin position="134"/>
        <end position="149"/>
    </location>
</feature>
<feature type="compositionally biased region" description="Low complexity" evidence="1">
    <location>
        <begin position="486"/>
        <end position="498"/>
    </location>
</feature>
<feature type="compositionally biased region" description="Basic and acidic residues" evidence="1">
    <location>
        <begin position="96"/>
        <end position="105"/>
    </location>
</feature>